<keyword evidence="2" id="KW-1185">Reference proteome</keyword>
<dbReference type="RefSeq" id="WP_060929699.1">
    <property type="nucleotide sequence ID" value="NZ_KQ955286.1"/>
</dbReference>
<dbReference type="EMBL" id="LRPM01000055">
    <property type="protein sequence ID" value="KWZ77321.1"/>
    <property type="molecule type" value="Genomic_DNA"/>
</dbReference>
<protein>
    <recommendedName>
        <fullName evidence="3">DUF4352 domain-containing protein</fullName>
    </recommendedName>
</protein>
<sequence length="188" mass="21824">MKKILTSIVIAFIAFVAIAYLRVNRDKPRDIEIKSYAINEDIDFDGLAIRLSDISKINKDKIGNLSYNCIKANYRVKNKTHKNFDASPYLLALTYHKGLDNSVGQNVVDSPKELKKMGKTSYDTYYLPKDFIINPNEEKTFEIYYKDGSRNEYPSCLLFSNELYMDKYNEKLKDGVFYYELIDLGDKS</sequence>
<name>A0A133KCM3_9FIRM</name>
<dbReference type="STRING" id="33036.HMPREF3200_01497"/>
<comment type="caution">
    <text evidence="1">The sequence shown here is derived from an EMBL/GenBank/DDBJ whole genome shotgun (WGS) entry which is preliminary data.</text>
</comment>
<reference evidence="2" key="1">
    <citation type="submission" date="2016-01" db="EMBL/GenBank/DDBJ databases">
        <authorList>
            <person name="Mitreva M."/>
            <person name="Pepin K.H."/>
            <person name="Mihindukulasuriya K.A."/>
            <person name="Fulton R."/>
            <person name="Fronick C."/>
            <person name="O'Laughlin M."/>
            <person name="Miner T."/>
            <person name="Herter B."/>
            <person name="Rosa B.A."/>
            <person name="Cordes M."/>
            <person name="Tomlinson C."/>
            <person name="Wollam A."/>
            <person name="Palsikar V.B."/>
            <person name="Mardis E.R."/>
            <person name="Wilson R.K."/>
        </authorList>
    </citation>
    <scope>NUCLEOTIDE SEQUENCE [LARGE SCALE GENOMIC DNA]</scope>
    <source>
        <strain evidence="2">MJR8151</strain>
    </source>
</reference>
<dbReference type="OrthoDB" id="10002719at2"/>
<dbReference type="AlphaFoldDB" id="A0A133KCM3"/>
<organism evidence="1 2">
    <name type="scientific">Anaerococcus tetradius</name>
    <dbReference type="NCBI Taxonomy" id="33036"/>
    <lineage>
        <taxon>Bacteria</taxon>
        <taxon>Bacillati</taxon>
        <taxon>Bacillota</taxon>
        <taxon>Tissierellia</taxon>
        <taxon>Tissierellales</taxon>
        <taxon>Peptoniphilaceae</taxon>
        <taxon>Anaerococcus</taxon>
    </lineage>
</organism>
<gene>
    <name evidence="1" type="ORF">HMPREF3200_01497</name>
</gene>
<evidence type="ECO:0000313" key="2">
    <source>
        <dbReference type="Proteomes" id="UP000070383"/>
    </source>
</evidence>
<evidence type="ECO:0008006" key="3">
    <source>
        <dbReference type="Google" id="ProtNLM"/>
    </source>
</evidence>
<dbReference type="Proteomes" id="UP000070383">
    <property type="component" value="Unassembled WGS sequence"/>
</dbReference>
<proteinExistence type="predicted"/>
<evidence type="ECO:0000313" key="1">
    <source>
        <dbReference type="EMBL" id="KWZ77321.1"/>
    </source>
</evidence>
<dbReference type="PATRIC" id="fig|33036.3.peg.1481"/>
<accession>A0A133KCM3</accession>